<dbReference type="PANTHER" id="PTHR43297">
    <property type="entry name" value="OLIGOPEPTIDE TRANSPORT ATP-BINDING PROTEIN APPD"/>
    <property type="match status" value="1"/>
</dbReference>
<evidence type="ECO:0000256" key="1">
    <source>
        <dbReference type="ARBA" id="ARBA00004417"/>
    </source>
</evidence>
<dbReference type="Gene3D" id="3.40.50.300">
    <property type="entry name" value="P-loop containing nucleotide triphosphate hydrolases"/>
    <property type="match status" value="1"/>
</dbReference>
<dbReference type="NCBIfam" id="TIGR01727">
    <property type="entry name" value="oligo_HPY"/>
    <property type="match status" value="1"/>
</dbReference>
<evidence type="ECO:0000256" key="7">
    <source>
        <dbReference type="ARBA" id="ARBA00023136"/>
    </source>
</evidence>
<dbReference type="AlphaFoldDB" id="Q2CEF2"/>
<protein>
    <submittedName>
        <fullName evidence="9">Peptide ABC transporter, ATP-binding protein</fullName>
    </submittedName>
</protein>
<comment type="caution">
    <text evidence="9">The sequence shown here is derived from an EMBL/GenBank/DDBJ whole genome shotgun (WGS) entry which is preliminary data.</text>
</comment>
<gene>
    <name evidence="9" type="ORF">OG2516_04084</name>
</gene>
<evidence type="ECO:0000256" key="5">
    <source>
        <dbReference type="ARBA" id="ARBA00022741"/>
    </source>
</evidence>
<dbReference type="GO" id="GO:0015833">
    <property type="term" value="P:peptide transport"/>
    <property type="evidence" value="ECO:0007669"/>
    <property type="project" value="InterPro"/>
</dbReference>
<dbReference type="InterPro" id="IPR013563">
    <property type="entry name" value="Oligopep_ABC_C"/>
</dbReference>
<dbReference type="eggNOG" id="COG0444">
    <property type="taxonomic scope" value="Bacteria"/>
</dbReference>
<dbReference type="GO" id="GO:0055085">
    <property type="term" value="P:transmembrane transport"/>
    <property type="evidence" value="ECO:0007669"/>
    <property type="project" value="UniProtKB-ARBA"/>
</dbReference>
<dbReference type="InterPro" id="IPR027417">
    <property type="entry name" value="P-loop_NTPase"/>
</dbReference>
<dbReference type="Proteomes" id="UP000003635">
    <property type="component" value="Unassembled WGS sequence"/>
</dbReference>
<keyword evidence="10" id="KW-1185">Reference proteome</keyword>
<dbReference type="InterPro" id="IPR003593">
    <property type="entry name" value="AAA+_ATPase"/>
</dbReference>
<dbReference type="GO" id="GO:0005886">
    <property type="term" value="C:plasma membrane"/>
    <property type="evidence" value="ECO:0007669"/>
    <property type="project" value="UniProtKB-SubCell"/>
</dbReference>
<accession>Q2CEF2</accession>
<dbReference type="PANTHER" id="PTHR43297:SF2">
    <property type="entry name" value="DIPEPTIDE TRANSPORT ATP-BINDING PROTEIN DPPD"/>
    <property type="match status" value="1"/>
</dbReference>
<comment type="subcellular location">
    <subcellularLocation>
        <location evidence="1">Cell inner membrane</location>
        <topology evidence="1">Peripheral membrane protein</topology>
    </subcellularLocation>
</comment>
<sequence>MIGADMPLLDVADLSATFSTQQGDLRAVEGVSFQMDEGTTLGIVGESGSGKSVMALSIMGLIPSARLGGRIGFEGDDLLSLPDARMRRIRGSRIAMVFQDPMSSLNPVLTVGLQLTEVIRLHTGASRPEARARAEELLRTVGIPEPRRRLKDYPHQFSGGMRQRVMIALALACDPVLILADEITTALDVTIQAQVLALLKTLTVERQTALVMITHDLGVVAGHTDRVLVMYGGQVVEQATTAELFEHPRMPYTWGLLDSMPRMDRDRSKPLVPIEGVPPDLLDPPKGCRFRDRCRFARDICASRAPDLAPAADRPGAHLVRCWGTQDRAGSGWLIGTDHTAPTEA</sequence>
<feature type="domain" description="ABC transporter" evidence="8">
    <location>
        <begin position="9"/>
        <end position="257"/>
    </location>
</feature>
<organism evidence="9 10">
    <name type="scientific">Oceanicola granulosus (strain ATCC BAA-861 / DSM 15982 / KCTC 12143 / HTCC2516)</name>
    <dbReference type="NCBI Taxonomy" id="314256"/>
    <lineage>
        <taxon>Bacteria</taxon>
        <taxon>Pseudomonadati</taxon>
        <taxon>Pseudomonadota</taxon>
        <taxon>Alphaproteobacteria</taxon>
        <taxon>Rhodobacterales</taxon>
        <taxon>Roseobacteraceae</taxon>
        <taxon>Oceanicola</taxon>
    </lineage>
</organism>
<dbReference type="STRING" id="314256.OG2516_04084"/>
<keyword evidence="5" id="KW-0547">Nucleotide-binding</keyword>
<keyword evidence="6 9" id="KW-0067">ATP-binding</keyword>
<dbReference type="InterPro" id="IPR050388">
    <property type="entry name" value="ABC_Ni/Peptide_Import"/>
</dbReference>
<dbReference type="SUPFAM" id="SSF52540">
    <property type="entry name" value="P-loop containing nucleoside triphosphate hydrolases"/>
    <property type="match status" value="1"/>
</dbReference>
<evidence type="ECO:0000256" key="6">
    <source>
        <dbReference type="ARBA" id="ARBA00022840"/>
    </source>
</evidence>
<dbReference type="Pfam" id="PF00005">
    <property type="entry name" value="ABC_tran"/>
    <property type="match status" value="1"/>
</dbReference>
<keyword evidence="7" id="KW-0472">Membrane</keyword>
<dbReference type="GO" id="GO:0016887">
    <property type="term" value="F:ATP hydrolysis activity"/>
    <property type="evidence" value="ECO:0007669"/>
    <property type="project" value="InterPro"/>
</dbReference>
<comment type="similarity">
    <text evidence="2">Belongs to the ABC transporter superfamily.</text>
</comment>
<dbReference type="PROSITE" id="PS50893">
    <property type="entry name" value="ABC_TRANSPORTER_2"/>
    <property type="match status" value="1"/>
</dbReference>
<keyword evidence="4" id="KW-1003">Cell membrane</keyword>
<keyword evidence="3" id="KW-0813">Transport</keyword>
<evidence type="ECO:0000256" key="3">
    <source>
        <dbReference type="ARBA" id="ARBA00022448"/>
    </source>
</evidence>
<dbReference type="InterPro" id="IPR017871">
    <property type="entry name" value="ABC_transporter-like_CS"/>
</dbReference>
<reference evidence="9 10" key="1">
    <citation type="journal article" date="2010" name="J. Bacteriol.">
        <title>Genome sequences of Oceanicola granulosus HTCC2516(T) and Oceanicola batsensis HTCC2597(TDelta).</title>
        <authorList>
            <person name="Thrash J.C."/>
            <person name="Cho J.C."/>
            <person name="Vergin K.L."/>
            <person name="Giovannoni S.J."/>
        </authorList>
    </citation>
    <scope>NUCLEOTIDE SEQUENCE [LARGE SCALE GENOMIC DNA]</scope>
    <source>
        <strain evidence="10">ATCC BAA-861 / DSM 15982 / KCTC 12143 / HTCC2516</strain>
    </source>
</reference>
<dbReference type="GO" id="GO:0005524">
    <property type="term" value="F:ATP binding"/>
    <property type="evidence" value="ECO:0007669"/>
    <property type="project" value="UniProtKB-KW"/>
</dbReference>
<name>Q2CEF2_OCEGH</name>
<evidence type="ECO:0000259" key="8">
    <source>
        <dbReference type="PROSITE" id="PS50893"/>
    </source>
</evidence>
<dbReference type="HOGENOM" id="CLU_000604_1_23_5"/>
<dbReference type="SMART" id="SM00382">
    <property type="entry name" value="AAA"/>
    <property type="match status" value="1"/>
</dbReference>
<dbReference type="InterPro" id="IPR003439">
    <property type="entry name" value="ABC_transporter-like_ATP-bd"/>
</dbReference>
<dbReference type="PROSITE" id="PS00211">
    <property type="entry name" value="ABC_TRANSPORTER_1"/>
    <property type="match status" value="1"/>
</dbReference>
<proteinExistence type="inferred from homology"/>
<dbReference type="FunFam" id="3.40.50.300:FF:000016">
    <property type="entry name" value="Oligopeptide ABC transporter ATP-binding component"/>
    <property type="match status" value="1"/>
</dbReference>
<evidence type="ECO:0000313" key="9">
    <source>
        <dbReference type="EMBL" id="EAR51045.1"/>
    </source>
</evidence>
<evidence type="ECO:0000256" key="2">
    <source>
        <dbReference type="ARBA" id="ARBA00005417"/>
    </source>
</evidence>
<dbReference type="EMBL" id="AAOT01000018">
    <property type="protein sequence ID" value="EAR51045.1"/>
    <property type="molecule type" value="Genomic_DNA"/>
</dbReference>
<dbReference type="CDD" id="cd03257">
    <property type="entry name" value="ABC_NikE_OppD_transporters"/>
    <property type="match status" value="1"/>
</dbReference>
<evidence type="ECO:0000313" key="10">
    <source>
        <dbReference type="Proteomes" id="UP000003635"/>
    </source>
</evidence>
<evidence type="ECO:0000256" key="4">
    <source>
        <dbReference type="ARBA" id="ARBA00022475"/>
    </source>
</evidence>
<dbReference type="Pfam" id="PF08352">
    <property type="entry name" value="oligo_HPY"/>
    <property type="match status" value="1"/>
</dbReference>